<evidence type="ECO:0000313" key="3">
    <source>
        <dbReference type="Proteomes" id="UP000243650"/>
    </source>
</evidence>
<keyword evidence="1" id="KW-1133">Transmembrane helix</keyword>
<accession>A0A2P6MK26</accession>
<gene>
    <name evidence="2" type="ORF">C6I21_04665</name>
</gene>
<comment type="caution">
    <text evidence="2">The sequence shown here is derived from an EMBL/GenBank/DDBJ whole genome shotgun (WGS) entry which is preliminary data.</text>
</comment>
<dbReference type="Proteomes" id="UP000243650">
    <property type="component" value="Unassembled WGS sequence"/>
</dbReference>
<name>A0A2P6MK26_ALKUR</name>
<reference evidence="2 3" key="1">
    <citation type="submission" date="2018-03" db="EMBL/GenBank/DDBJ databases">
        <title>Bacillus urumqiensis sp. nov., a moderately haloalkaliphilic bacterium isolated from a salt lake.</title>
        <authorList>
            <person name="Zhao B."/>
            <person name="Liao Z."/>
        </authorList>
    </citation>
    <scope>NUCLEOTIDE SEQUENCE [LARGE SCALE GENOMIC DNA]</scope>
    <source>
        <strain evidence="2 3">BZ-SZ-XJ18</strain>
    </source>
</reference>
<evidence type="ECO:0008006" key="4">
    <source>
        <dbReference type="Google" id="ProtNLM"/>
    </source>
</evidence>
<evidence type="ECO:0000256" key="1">
    <source>
        <dbReference type="SAM" id="Phobius"/>
    </source>
</evidence>
<protein>
    <recommendedName>
        <fullName evidence="4">HEAT repeat domain-containing protein</fullName>
    </recommendedName>
</protein>
<feature type="transmembrane region" description="Helical" evidence="1">
    <location>
        <begin position="6"/>
        <end position="24"/>
    </location>
</feature>
<sequence>MVWAWWLLGILVVLQAVMLCYLILSKSRQIRYEKRKEESFQKLLPAVLTFSESEGDAPELPKEKKLRREIVEELLDRITAVTLESEARNRLLGYAGTELAPAYEQILNKGTWAERMNALYYIEDFRLEQAADMAAVHIKEHEPKEEEYRQTARVLAVLDHPEAARLLVEDTPSSERFIKEMLRRLPAERLLELVEQLDETPEHDRLRQALYVYAGEQGILSLLPYVEAALIRENKETRLRAMRALCYFGHMQDPDRAASFFQSVHWEERMYACKLTRALSRESWRQEVMERLGDESWWVRSAAAEALRSFSDGEILLEFARSSHPDRYGRDMADAWLSMEVEV</sequence>
<dbReference type="Gene3D" id="1.25.10.10">
    <property type="entry name" value="Leucine-rich Repeat Variant"/>
    <property type="match status" value="1"/>
</dbReference>
<organism evidence="2 3">
    <name type="scientific">Alkalicoccus urumqiensis</name>
    <name type="common">Bacillus urumqiensis</name>
    <dbReference type="NCBI Taxonomy" id="1548213"/>
    <lineage>
        <taxon>Bacteria</taxon>
        <taxon>Bacillati</taxon>
        <taxon>Bacillota</taxon>
        <taxon>Bacilli</taxon>
        <taxon>Bacillales</taxon>
        <taxon>Bacillaceae</taxon>
        <taxon>Alkalicoccus</taxon>
    </lineage>
</organism>
<keyword evidence="3" id="KW-1185">Reference proteome</keyword>
<dbReference type="InterPro" id="IPR011989">
    <property type="entry name" value="ARM-like"/>
</dbReference>
<evidence type="ECO:0000313" key="2">
    <source>
        <dbReference type="EMBL" id="PRO66639.1"/>
    </source>
</evidence>
<keyword evidence="1" id="KW-0472">Membrane</keyword>
<dbReference type="OrthoDB" id="2112914at2"/>
<dbReference type="AlphaFoldDB" id="A0A2P6MK26"/>
<dbReference type="SUPFAM" id="SSF48371">
    <property type="entry name" value="ARM repeat"/>
    <property type="match status" value="1"/>
</dbReference>
<dbReference type="InterPro" id="IPR016024">
    <property type="entry name" value="ARM-type_fold"/>
</dbReference>
<keyword evidence="1" id="KW-0812">Transmembrane</keyword>
<dbReference type="EMBL" id="PVNS01000003">
    <property type="protein sequence ID" value="PRO66639.1"/>
    <property type="molecule type" value="Genomic_DNA"/>
</dbReference>
<proteinExistence type="predicted"/>